<dbReference type="Pfam" id="PF10536">
    <property type="entry name" value="PMD"/>
    <property type="match status" value="1"/>
</dbReference>
<dbReference type="PANTHER" id="PTHR46033:SF8">
    <property type="entry name" value="PROTEIN MAINTENANCE OF MERISTEMS-LIKE"/>
    <property type="match status" value="1"/>
</dbReference>
<comment type="caution">
    <text evidence="3">The sequence shown here is derived from an EMBL/GenBank/DDBJ whole genome shotgun (WGS) entry which is preliminary data.</text>
</comment>
<evidence type="ECO:0000259" key="2">
    <source>
        <dbReference type="Pfam" id="PF10536"/>
    </source>
</evidence>
<feature type="region of interest" description="Disordered" evidence="1">
    <location>
        <begin position="619"/>
        <end position="641"/>
    </location>
</feature>
<reference evidence="3" key="1">
    <citation type="submission" date="2020-06" db="EMBL/GenBank/DDBJ databases">
        <authorList>
            <person name="Li T."/>
            <person name="Hu X."/>
            <person name="Zhang T."/>
            <person name="Song X."/>
            <person name="Zhang H."/>
            <person name="Dai N."/>
            <person name="Sheng W."/>
            <person name="Hou X."/>
            <person name="Wei L."/>
        </authorList>
    </citation>
    <scope>NUCLEOTIDE SEQUENCE</scope>
    <source>
        <strain evidence="3">G02</strain>
        <tissue evidence="3">Leaf</tissue>
    </source>
</reference>
<dbReference type="PANTHER" id="PTHR46033">
    <property type="entry name" value="PROTEIN MAIN-LIKE 2"/>
    <property type="match status" value="1"/>
</dbReference>
<organism evidence="3">
    <name type="scientific">Sesamum radiatum</name>
    <name type="common">Black benniseed</name>
    <dbReference type="NCBI Taxonomy" id="300843"/>
    <lineage>
        <taxon>Eukaryota</taxon>
        <taxon>Viridiplantae</taxon>
        <taxon>Streptophyta</taxon>
        <taxon>Embryophyta</taxon>
        <taxon>Tracheophyta</taxon>
        <taxon>Spermatophyta</taxon>
        <taxon>Magnoliopsida</taxon>
        <taxon>eudicotyledons</taxon>
        <taxon>Gunneridae</taxon>
        <taxon>Pentapetalae</taxon>
        <taxon>asterids</taxon>
        <taxon>lamiids</taxon>
        <taxon>Lamiales</taxon>
        <taxon>Pedaliaceae</taxon>
        <taxon>Sesamum</taxon>
    </lineage>
</organism>
<proteinExistence type="predicted"/>
<name>A0AAW2LNN1_SESRA</name>
<accession>A0AAW2LNN1</accession>
<feature type="compositionally biased region" description="Polar residues" evidence="1">
    <location>
        <begin position="502"/>
        <end position="517"/>
    </location>
</feature>
<evidence type="ECO:0000313" key="3">
    <source>
        <dbReference type="EMBL" id="KAL0320064.1"/>
    </source>
</evidence>
<dbReference type="EMBL" id="JACGWJ010000024">
    <property type="protein sequence ID" value="KAL0320064.1"/>
    <property type="molecule type" value="Genomic_DNA"/>
</dbReference>
<evidence type="ECO:0000256" key="1">
    <source>
        <dbReference type="SAM" id="MobiDB-lite"/>
    </source>
</evidence>
<reference evidence="3" key="2">
    <citation type="journal article" date="2024" name="Plant">
        <title>Genomic evolution and insights into agronomic trait innovations of Sesamum species.</title>
        <authorList>
            <person name="Miao H."/>
            <person name="Wang L."/>
            <person name="Qu L."/>
            <person name="Liu H."/>
            <person name="Sun Y."/>
            <person name="Le M."/>
            <person name="Wang Q."/>
            <person name="Wei S."/>
            <person name="Zheng Y."/>
            <person name="Lin W."/>
            <person name="Duan Y."/>
            <person name="Cao H."/>
            <person name="Xiong S."/>
            <person name="Wang X."/>
            <person name="Wei L."/>
            <person name="Li C."/>
            <person name="Ma Q."/>
            <person name="Ju M."/>
            <person name="Zhao R."/>
            <person name="Li G."/>
            <person name="Mu C."/>
            <person name="Tian Q."/>
            <person name="Mei H."/>
            <person name="Zhang T."/>
            <person name="Gao T."/>
            <person name="Zhang H."/>
        </authorList>
    </citation>
    <scope>NUCLEOTIDE SEQUENCE</scope>
    <source>
        <strain evidence="3">G02</strain>
    </source>
</reference>
<feature type="domain" description="Aminotransferase-like plant mobile" evidence="2">
    <location>
        <begin position="56"/>
        <end position="431"/>
    </location>
</feature>
<gene>
    <name evidence="3" type="ORF">Sradi_5267900</name>
</gene>
<dbReference type="InterPro" id="IPR019557">
    <property type="entry name" value="AminoTfrase-like_pln_mobile"/>
</dbReference>
<dbReference type="InterPro" id="IPR044824">
    <property type="entry name" value="MAIN-like"/>
</dbReference>
<dbReference type="AlphaFoldDB" id="A0AAW2LNN1"/>
<feature type="region of interest" description="Disordered" evidence="1">
    <location>
        <begin position="502"/>
        <end position="543"/>
    </location>
</feature>
<dbReference type="GO" id="GO:0010073">
    <property type="term" value="P:meristem maintenance"/>
    <property type="evidence" value="ECO:0007669"/>
    <property type="project" value="InterPro"/>
</dbReference>
<protein>
    <submittedName>
        <fullName evidence="3">Serine/threonine-protein phosphatase 7 long form</fullName>
    </submittedName>
</protein>
<sequence>MVLCCHNNYNTRSDDIPEGDIDVVLQAKRADGVFWNYFKDHDMHVHVLDVLHQIRFYGVYRCGRLVYDCHLITALVERWRPETHTFHFRVGEATIILEDVQIIWALPIDGLPVTGLDIERSTEEWQIYCREYLGFSPDEEAFKGSRLHTHAIMNFIRTVEITHDTPRPTVVQYTRCIAMLLLGGLMCPDSSGNMVPLLYLSKLEEISAARNYSWGSAVLAFLYRELCHVSLKAKAAIGGALQLLQIWAWSCIIPLSPSLGVERLYMDQVQVNIDRFLPAAPYGAIWNCRHNFTRTVRTTVRVIRDILDNMQEDQFIWQPYDMDSDRIMAYAADFTPELWRSTCPLIFYAIVEIHHPERVLRQFGMRQNIPEMPDSRDMTLHQISRKARTGTDWGVQHILHIRRWQRRRDTIVNRPPISNERHTERGHWEWYNNITRRFVSSSTSRRVESEYQPGDGCMRDIVAEQIQALRLSNQPRPTDVEGLSRLLDRYDATLDNICQFVMHSNQNPTNKNNPSTSHRQRRSNSRMSTSSAERDNIGVDIAGPSTVYTPQDYYVPQPSQQDDWFQSAPYMPSHAESYSAHVDLDLGLGFNQPYASEYNVSPIPFPSFSAYRDQVESSSATTSSRLHINDDDDDNEQEQNIVEEIRRPRRQRHRRNCGTGGHF</sequence>